<name>A0AA39UFZ4_9AGAR</name>
<dbReference type="Proteomes" id="UP001175227">
    <property type="component" value="Unassembled WGS sequence"/>
</dbReference>
<feature type="region of interest" description="Disordered" evidence="1">
    <location>
        <begin position="453"/>
        <end position="538"/>
    </location>
</feature>
<organism evidence="2 3">
    <name type="scientific">Armillaria novae-zelandiae</name>
    <dbReference type="NCBI Taxonomy" id="153914"/>
    <lineage>
        <taxon>Eukaryota</taxon>
        <taxon>Fungi</taxon>
        <taxon>Dikarya</taxon>
        <taxon>Basidiomycota</taxon>
        <taxon>Agaricomycotina</taxon>
        <taxon>Agaricomycetes</taxon>
        <taxon>Agaricomycetidae</taxon>
        <taxon>Agaricales</taxon>
        <taxon>Marasmiineae</taxon>
        <taxon>Physalacriaceae</taxon>
        <taxon>Armillaria</taxon>
    </lineage>
</organism>
<evidence type="ECO:0000313" key="2">
    <source>
        <dbReference type="EMBL" id="KAK0477270.1"/>
    </source>
</evidence>
<evidence type="ECO:0000313" key="3">
    <source>
        <dbReference type="Proteomes" id="UP001175227"/>
    </source>
</evidence>
<accession>A0AA39UFZ4</accession>
<protein>
    <submittedName>
        <fullName evidence="2">Uncharacterized protein</fullName>
    </submittedName>
</protein>
<gene>
    <name evidence="2" type="ORF">IW261DRAFT_1420988</name>
</gene>
<feature type="region of interest" description="Disordered" evidence="1">
    <location>
        <begin position="402"/>
        <end position="425"/>
    </location>
</feature>
<feature type="compositionally biased region" description="Pro residues" evidence="1">
    <location>
        <begin position="486"/>
        <end position="496"/>
    </location>
</feature>
<feature type="compositionally biased region" description="Pro residues" evidence="1">
    <location>
        <begin position="458"/>
        <end position="467"/>
    </location>
</feature>
<feature type="compositionally biased region" description="Pro residues" evidence="1">
    <location>
        <begin position="508"/>
        <end position="538"/>
    </location>
</feature>
<sequence>MVCGVVRRPAVMLKMSLHKVILSVPTHELPSILEFGQQLIEKFHEFLLQAPKSNAILPGKLYLQYRQSHRASARPLFKEERISDLEIFEMYTNNVLTQIQQRQREGYHINIQDATSIWKTVKSAFPSWLVTVAPLPVPLSIALGYRRAVRRHAAEWGAMMVPCLQEIGSLSHRAWCMASKKDALLTRSMHGTKSMVILFIYLYSTNQAPLCRALAVWCFTADDIGVLSTHGTSTKVNEENETHIWNTALQNLGCTAGNAVPIMAQKSFWDTQKMSSVLDTINTGIVPGNRNSNNIDSCFMHRTCLMFPSKSIQTDGVHAGVMSSFGFGQVNGTALVVHPCYLFGALDAEYYAAKRKRNSVRQLKTYNVMSEMIIKNNLVKIKEKPPYTLELEDKVLTDSLARSSADSQTGPYSFSEKQPTHAPIDDSNVKAVTQLLEARVTLLALVSIKTEKEFKACSPPPPPPPSKPKLTVLKPTSSMPLASSGPPLPPPSPPATGIPVSAASTGLPLPPPPPPLSSSSAPPPPPPPQLLGIGPPIPLPPPAHCSLNEWCQTQGHTACKASKALLEQDQQFDCLQHSMA</sequence>
<feature type="compositionally biased region" description="Polar residues" evidence="1">
    <location>
        <begin position="402"/>
        <end position="417"/>
    </location>
</feature>
<dbReference type="SUPFAM" id="SSF53901">
    <property type="entry name" value="Thiolase-like"/>
    <property type="match status" value="1"/>
</dbReference>
<reference evidence="2" key="1">
    <citation type="submission" date="2023-06" db="EMBL/GenBank/DDBJ databases">
        <authorList>
            <consortium name="Lawrence Berkeley National Laboratory"/>
            <person name="Ahrendt S."/>
            <person name="Sahu N."/>
            <person name="Indic B."/>
            <person name="Wong-Bajracharya J."/>
            <person name="Merenyi Z."/>
            <person name="Ke H.-M."/>
            <person name="Monk M."/>
            <person name="Kocsube S."/>
            <person name="Drula E."/>
            <person name="Lipzen A."/>
            <person name="Balint B."/>
            <person name="Henrissat B."/>
            <person name="Andreopoulos B."/>
            <person name="Martin F.M."/>
            <person name="Harder C.B."/>
            <person name="Rigling D."/>
            <person name="Ford K.L."/>
            <person name="Foster G.D."/>
            <person name="Pangilinan J."/>
            <person name="Papanicolaou A."/>
            <person name="Barry K."/>
            <person name="LaButti K."/>
            <person name="Viragh M."/>
            <person name="Koriabine M."/>
            <person name="Yan M."/>
            <person name="Riley R."/>
            <person name="Champramary S."/>
            <person name="Plett K.L."/>
            <person name="Tsai I.J."/>
            <person name="Slot J."/>
            <person name="Sipos G."/>
            <person name="Plett J."/>
            <person name="Nagy L.G."/>
            <person name="Grigoriev I.V."/>
        </authorList>
    </citation>
    <scope>NUCLEOTIDE SEQUENCE</scope>
    <source>
        <strain evidence="2">ICMP 16352</strain>
    </source>
</reference>
<proteinExistence type="predicted"/>
<evidence type="ECO:0000256" key="1">
    <source>
        <dbReference type="SAM" id="MobiDB-lite"/>
    </source>
</evidence>
<dbReference type="Gene3D" id="3.40.47.10">
    <property type="match status" value="1"/>
</dbReference>
<dbReference type="GO" id="GO:0016746">
    <property type="term" value="F:acyltransferase activity"/>
    <property type="evidence" value="ECO:0007669"/>
    <property type="project" value="InterPro"/>
</dbReference>
<comment type="caution">
    <text evidence="2">The sequence shown here is derived from an EMBL/GenBank/DDBJ whole genome shotgun (WGS) entry which is preliminary data.</text>
</comment>
<dbReference type="InterPro" id="IPR016039">
    <property type="entry name" value="Thiolase-like"/>
</dbReference>
<keyword evidence="3" id="KW-1185">Reference proteome</keyword>
<dbReference type="EMBL" id="JAUEPR010000017">
    <property type="protein sequence ID" value="KAK0477270.1"/>
    <property type="molecule type" value="Genomic_DNA"/>
</dbReference>
<dbReference type="AlphaFoldDB" id="A0AA39UFZ4"/>